<evidence type="ECO:0000256" key="1">
    <source>
        <dbReference type="ARBA" id="ARBA00013860"/>
    </source>
</evidence>
<dbReference type="NCBIfam" id="TIGR00242">
    <property type="entry name" value="division/cell wall cluster transcriptional repressor MraZ"/>
    <property type="match status" value="1"/>
</dbReference>
<dbReference type="EMBL" id="JAAONZ010000003">
    <property type="protein sequence ID" value="NHO65071.1"/>
    <property type="molecule type" value="Genomic_DNA"/>
</dbReference>
<dbReference type="InterPro" id="IPR037914">
    <property type="entry name" value="SpoVT-AbrB_sf"/>
</dbReference>
<dbReference type="PANTHER" id="PTHR34701">
    <property type="entry name" value="TRANSCRIPTIONAL REGULATOR MRAZ"/>
    <property type="match status" value="1"/>
</dbReference>
<feature type="domain" description="SpoVT-AbrB" evidence="8">
    <location>
        <begin position="90"/>
        <end position="133"/>
    </location>
</feature>
<dbReference type="HAMAP" id="MF_01008">
    <property type="entry name" value="MraZ"/>
    <property type="match status" value="1"/>
</dbReference>
<dbReference type="GO" id="GO:0003700">
    <property type="term" value="F:DNA-binding transcription factor activity"/>
    <property type="evidence" value="ECO:0007669"/>
    <property type="project" value="UniProtKB-UniRule"/>
</dbReference>
<dbReference type="InterPro" id="IPR035642">
    <property type="entry name" value="MraZ_N"/>
</dbReference>
<keyword evidence="4 7" id="KW-0805">Transcription regulation</keyword>
<evidence type="ECO:0000256" key="6">
    <source>
        <dbReference type="ARBA" id="ARBA00023163"/>
    </source>
</evidence>
<keyword evidence="3" id="KW-0677">Repeat</keyword>
<dbReference type="GO" id="GO:0009295">
    <property type="term" value="C:nucleoid"/>
    <property type="evidence" value="ECO:0007669"/>
    <property type="project" value="UniProtKB-SubCell"/>
</dbReference>
<comment type="subunit">
    <text evidence="7">Forms oligomers.</text>
</comment>
<comment type="subcellular location">
    <subcellularLocation>
        <location evidence="7">Cytoplasm</location>
        <location evidence="7">Nucleoid</location>
    </subcellularLocation>
</comment>
<evidence type="ECO:0000256" key="4">
    <source>
        <dbReference type="ARBA" id="ARBA00023015"/>
    </source>
</evidence>
<dbReference type="SUPFAM" id="SSF89447">
    <property type="entry name" value="AbrB/MazE/MraZ-like"/>
    <property type="match status" value="1"/>
</dbReference>
<sequence>MPIPTWGNSVFQGSQSINMDAKGRMAIPSKYRDLLSAACGGRLIITANPYEKCLNIYPEPQWREVSAKISALPNSNKQVRRLQRLVLGNATELELDGNGRVLLPSILRDFAKLDKKLVLVGLNEKAELWSEESWNALLDEDDDAPLPDELLSLSL</sequence>
<dbReference type="InterPro" id="IPR007159">
    <property type="entry name" value="SpoVT-AbrB_dom"/>
</dbReference>
<evidence type="ECO:0000256" key="2">
    <source>
        <dbReference type="ARBA" id="ARBA00022490"/>
    </source>
</evidence>
<dbReference type="InterPro" id="IPR003444">
    <property type="entry name" value="MraZ"/>
</dbReference>
<evidence type="ECO:0000256" key="3">
    <source>
        <dbReference type="ARBA" id="ARBA00022737"/>
    </source>
</evidence>
<dbReference type="Gene3D" id="3.40.1550.20">
    <property type="entry name" value="Transcriptional regulator MraZ domain"/>
    <property type="match status" value="1"/>
</dbReference>
<organism evidence="9 10">
    <name type="scientific">Pseudomaricurvus hydrocarbonicus</name>
    <dbReference type="NCBI Taxonomy" id="1470433"/>
    <lineage>
        <taxon>Bacteria</taxon>
        <taxon>Pseudomonadati</taxon>
        <taxon>Pseudomonadota</taxon>
        <taxon>Gammaproteobacteria</taxon>
        <taxon>Cellvibrionales</taxon>
        <taxon>Cellvibrionaceae</taxon>
        <taxon>Pseudomaricurvus</taxon>
    </lineage>
</organism>
<dbReference type="PROSITE" id="PS51740">
    <property type="entry name" value="SPOVT_ABRB"/>
    <property type="match status" value="2"/>
</dbReference>
<gene>
    <name evidence="7 9" type="primary">mraZ</name>
    <name evidence="9" type="ORF">G8770_05895</name>
</gene>
<proteinExistence type="inferred from homology"/>
<dbReference type="CDD" id="cd16320">
    <property type="entry name" value="MraZ_N"/>
    <property type="match status" value="1"/>
</dbReference>
<name>A0A9E5JT96_9GAMM</name>
<dbReference type="InterPro" id="IPR035644">
    <property type="entry name" value="MraZ_C"/>
</dbReference>
<evidence type="ECO:0000256" key="5">
    <source>
        <dbReference type="ARBA" id="ARBA00023125"/>
    </source>
</evidence>
<evidence type="ECO:0000313" key="10">
    <source>
        <dbReference type="Proteomes" id="UP000787472"/>
    </source>
</evidence>
<keyword evidence="2 7" id="KW-0963">Cytoplasm</keyword>
<protein>
    <recommendedName>
        <fullName evidence="1 7">Transcriptional regulator MraZ</fullName>
    </recommendedName>
</protein>
<dbReference type="CDD" id="cd16321">
    <property type="entry name" value="MraZ_C"/>
    <property type="match status" value="1"/>
</dbReference>
<dbReference type="GO" id="GO:2000143">
    <property type="term" value="P:negative regulation of DNA-templated transcription initiation"/>
    <property type="evidence" value="ECO:0007669"/>
    <property type="project" value="TreeGrafter"/>
</dbReference>
<evidence type="ECO:0000259" key="8">
    <source>
        <dbReference type="PROSITE" id="PS51740"/>
    </source>
</evidence>
<evidence type="ECO:0000256" key="7">
    <source>
        <dbReference type="HAMAP-Rule" id="MF_01008"/>
    </source>
</evidence>
<dbReference type="InterPro" id="IPR038619">
    <property type="entry name" value="MraZ_sf"/>
</dbReference>
<dbReference type="Proteomes" id="UP000787472">
    <property type="component" value="Unassembled WGS sequence"/>
</dbReference>
<dbReference type="InterPro" id="IPR020603">
    <property type="entry name" value="MraZ_dom"/>
</dbReference>
<reference evidence="9" key="1">
    <citation type="submission" date="2020-03" db="EMBL/GenBank/DDBJ databases">
        <authorList>
            <person name="Guo F."/>
        </authorList>
    </citation>
    <scope>NUCLEOTIDE SEQUENCE</scope>
    <source>
        <strain evidence="9">JCM 30134</strain>
    </source>
</reference>
<feature type="domain" description="SpoVT-AbrB" evidence="8">
    <location>
        <begin position="14"/>
        <end position="61"/>
    </location>
</feature>
<comment type="caution">
    <text evidence="9">The sequence shown here is derived from an EMBL/GenBank/DDBJ whole genome shotgun (WGS) entry which is preliminary data.</text>
</comment>
<keyword evidence="5 7" id="KW-0238">DNA-binding</keyword>
<keyword evidence="6 7" id="KW-0804">Transcription</keyword>
<comment type="similarity">
    <text evidence="7">Belongs to the MraZ family.</text>
</comment>
<dbReference type="GO" id="GO:0000976">
    <property type="term" value="F:transcription cis-regulatory region binding"/>
    <property type="evidence" value="ECO:0007669"/>
    <property type="project" value="TreeGrafter"/>
</dbReference>
<accession>A0A9E5JT96</accession>
<dbReference type="Pfam" id="PF02381">
    <property type="entry name" value="MraZ"/>
    <property type="match status" value="2"/>
</dbReference>
<dbReference type="PANTHER" id="PTHR34701:SF1">
    <property type="entry name" value="TRANSCRIPTIONAL REGULATOR MRAZ"/>
    <property type="match status" value="1"/>
</dbReference>
<evidence type="ECO:0000313" key="9">
    <source>
        <dbReference type="EMBL" id="NHO65071.1"/>
    </source>
</evidence>
<dbReference type="GO" id="GO:0005737">
    <property type="term" value="C:cytoplasm"/>
    <property type="evidence" value="ECO:0007669"/>
    <property type="project" value="UniProtKB-UniRule"/>
</dbReference>
<dbReference type="AlphaFoldDB" id="A0A9E5JT96"/>
<keyword evidence="10" id="KW-1185">Reference proteome</keyword>